<feature type="domain" description="Carbohydrate kinase FGGY N-terminal" evidence="4">
    <location>
        <begin position="5"/>
        <end position="236"/>
    </location>
</feature>
<dbReference type="InterPro" id="IPR018484">
    <property type="entry name" value="FGGY_N"/>
</dbReference>
<protein>
    <submittedName>
        <fullName evidence="6">Carbohydrate kinase, FGGY</fullName>
    </submittedName>
</protein>
<keyword evidence="7" id="KW-1185">Reference proteome</keyword>
<dbReference type="Pfam" id="PF02782">
    <property type="entry name" value="FGGY_C"/>
    <property type="match status" value="1"/>
</dbReference>
<evidence type="ECO:0000256" key="2">
    <source>
        <dbReference type="ARBA" id="ARBA00022679"/>
    </source>
</evidence>
<gene>
    <name evidence="6" type="ordered locus">Thicy_0729</name>
</gene>
<sequence length="432" mass="47210">MTQPLILGLDMGTSGFRADLVRGKQRIFSAQQARMSEHASRLGCKQTEQSSQDWLSMLDGLFAQLTDFLPQVNALIADGTSSTLVGVDAYQRVIEPAIMYNDSRALKQAASYQALLDPDSPAQGAQSSLAKALWLTENTSATQIWHQLDWLYAHLLAEPNQLTKTKQSTYSDINTQLKMGVDLQHLSWPDAIQTLAKWPLAQPVLPGQLLGSTSLTAQKRWDLPANCQIYAGTTDSIASFLATPASQPGDLVISLGSTLAFKLISKQPHASAQHGIYSHRLGDTWLVGGASNAGGAVYQQRFLPEKLSQLSQQLAGISNPQLARYPLTQVGERFPIADSRFPASRFDDLTDEMAFISITEGLVALEQAAYDQFHKMGLPIKRIFSIGGGLRNQAWQLRRMAQFGDTLAPLPDPDAPTNTAAFGVTRLITDHF</sequence>
<dbReference type="STRING" id="717773.Thicy_0729"/>
<dbReference type="Gene3D" id="3.30.420.40">
    <property type="match status" value="2"/>
</dbReference>
<dbReference type="CDD" id="cd07783">
    <property type="entry name" value="ASKHA_NBD_FGGY_SePSK_AtXK1-like"/>
    <property type="match status" value="1"/>
</dbReference>
<dbReference type="GO" id="GO:0004856">
    <property type="term" value="F:D-xylulokinase activity"/>
    <property type="evidence" value="ECO:0007669"/>
    <property type="project" value="TreeGrafter"/>
</dbReference>
<dbReference type="HOGENOM" id="CLU_009281_0_0_6"/>
<keyword evidence="2" id="KW-0808">Transferase</keyword>
<dbReference type="SUPFAM" id="SSF53067">
    <property type="entry name" value="Actin-like ATPase domain"/>
    <property type="match status" value="2"/>
</dbReference>
<dbReference type="KEGG" id="tcy:Thicy_0729"/>
<evidence type="ECO:0000313" key="7">
    <source>
        <dbReference type="Proteomes" id="UP000009232"/>
    </source>
</evidence>
<evidence type="ECO:0000256" key="1">
    <source>
        <dbReference type="ARBA" id="ARBA00009156"/>
    </source>
</evidence>
<evidence type="ECO:0000259" key="4">
    <source>
        <dbReference type="Pfam" id="PF00370"/>
    </source>
</evidence>
<evidence type="ECO:0000313" key="6">
    <source>
        <dbReference type="EMBL" id="AEG31501.1"/>
    </source>
</evidence>
<dbReference type="GO" id="GO:0005997">
    <property type="term" value="P:xylulose metabolic process"/>
    <property type="evidence" value="ECO:0007669"/>
    <property type="project" value="TreeGrafter"/>
</dbReference>
<feature type="domain" description="Carbohydrate kinase FGGY C-terminal" evidence="5">
    <location>
        <begin position="251"/>
        <end position="396"/>
    </location>
</feature>
<reference evidence="6 7" key="1">
    <citation type="submission" date="2011-05" db="EMBL/GenBank/DDBJ databases">
        <title>Complete sequence of Thioalkalimicrobium cyclicum ALM1.</title>
        <authorList>
            <consortium name="US DOE Joint Genome Institute"/>
            <person name="Lucas S."/>
            <person name="Han J."/>
            <person name="Lapidus A."/>
            <person name="Cheng J.-F."/>
            <person name="Goodwin L."/>
            <person name="Pitluck S."/>
            <person name="Peters L."/>
            <person name="Mikhailova N."/>
            <person name="Davenport K."/>
            <person name="Han C."/>
            <person name="Tapia R."/>
            <person name="Land M."/>
            <person name="Hauser L."/>
            <person name="Kyrpides N."/>
            <person name="Ivanova N."/>
            <person name="Pagani I."/>
            <person name="Kappler U."/>
            <person name="Woyke T."/>
        </authorList>
    </citation>
    <scope>NUCLEOTIDE SEQUENCE [LARGE SCALE GENOMIC DNA]</scope>
    <source>
        <strain evidence="7">DSM 14477 / JCM 11371 / ALM1</strain>
    </source>
</reference>
<evidence type="ECO:0000259" key="5">
    <source>
        <dbReference type="Pfam" id="PF02782"/>
    </source>
</evidence>
<name>F6DCB5_THICA</name>
<dbReference type="InterPro" id="IPR018485">
    <property type="entry name" value="FGGY_C"/>
</dbReference>
<dbReference type="eggNOG" id="COG1070">
    <property type="taxonomic scope" value="Bacteria"/>
</dbReference>
<dbReference type="EMBL" id="CP002776">
    <property type="protein sequence ID" value="AEG31501.1"/>
    <property type="molecule type" value="Genomic_DNA"/>
</dbReference>
<organism evidence="6 7">
    <name type="scientific">Thiomicrospira cyclica (strain DSM 14477 / JCM 11371 / ALM1)</name>
    <name type="common">Thioalkalimicrobium cyclicum</name>
    <dbReference type="NCBI Taxonomy" id="717773"/>
    <lineage>
        <taxon>Bacteria</taxon>
        <taxon>Pseudomonadati</taxon>
        <taxon>Pseudomonadota</taxon>
        <taxon>Gammaproteobacteria</taxon>
        <taxon>Thiotrichales</taxon>
        <taxon>Piscirickettsiaceae</taxon>
        <taxon>Thiomicrospira</taxon>
    </lineage>
</organism>
<proteinExistence type="inferred from homology"/>
<dbReference type="PANTHER" id="PTHR10196:SF80">
    <property type="entry name" value="D-RIBULOSE KINASE"/>
    <property type="match status" value="1"/>
</dbReference>
<keyword evidence="3 6" id="KW-0418">Kinase</keyword>
<dbReference type="PANTHER" id="PTHR10196">
    <property type="entry name" value="SUGAR KINASE"/>
    <property type="match status" value="1"/>
</dbReference>
<dbReference type="Proteomes" id="UP000009232">
    <property type="component" value="Chromosome"/>
</dbReference>
<dbReference type="InterPro" id="IPR043129">
    <property type="entry name" value="ATPase_NBD"/>
</dbReference>
<dbReference type="Pfam" id="PF00370">
    <property type="entry name" value="FGGY_N"/>
    <property type="match status" value="1"/>
</dbReference>
<dbReference type="OrthoDB" id="9805576at2"/>
<dbReference type="AlphaFoldDB" id="F6DCB5"/>
<comment type="similarity">
    <text evidence="1">Belongs to the FGGY kinase family.</text>
</comment>
<accession>F6DCB5</accession>
<dbReference type="RefSeq" id="WP_013835280.1">
    <property type="nucleotide sequence ID" value="NC_015581.1"/>
</dbReference>
<evidence type="ECO:0000256" key="3">
    <source>
        <dbReference type="ARBA" id="ARBA00022777"/>
    </source>
</evidence>
<dbReference type="GO" id="GO:0005829">
    <property type="term" value="C:cytosol"/>
    <property type="evidence" value="ECO:0007669"/>
    <property type="project" value="TreeGrafter"/>
</dbReference>